<accession>A0A0A9AUS3</accession>
<proteinExistence type="predicted"/>
<organism evidence="1">
    <name type="scientific">Arundo donax</name>
    <name type="common">Giant reed</name>
    <name type="synonym">Donax arundinaceus</name>
    <dbReference type="NCBI Taxonomy" id="35708"/>
    <lineage>
        <taxon>Eukaryota</taxon>
        <taxon>Viridiplantae</taxon>
        <taxon>Streptophyta</taxon>
        <taxon>Embryophyta</taxon>
        <taxon>Tracheophyta</taxon>
        <taxon>Spermatophyta</taxon>
        <taxon>Magnoliopsida</taxon>
        <taxon>Liliopsida</taxon>
        <taxon>Poales</taxon>
        <taxon>Poaceae</taxon>
        <taxon>PACMAD clade</taxon>
        <taxon>Arundinoideae</taxon>
        <taxon>Arundineae</taxon>
        <taxon>Arundo</taxon>
    </lineage>
</organism>
<dbReference type="EMBL" id="GBRH01242396">
    <property type="protein sequence ID" value="JAD55499.1"/>
    <property type="molecule type" value="Transcribed_RNA"/>
</dbReference>
<protein>
    <submittedName>
        <fullName evidence="1">Uncharacterized protein</fullName>
    </submittedName>
</protein>
<sequence length="60" mass="7038">MQRSATGMIWSYVYMHEVDGKHKKRKYLREGLFTSDSPDIQVNIWKKHKIIGNLNDSTGQ</sequence>
<reference evidence="1" key="2">
    <citation type="journal article" date="2015" name="Data Brief">
        <title>Shoot transcriptome of the giant reed, Arundo donax.</title>
        <authorList>
            <person name="Barrero R.A."/>
            <person name="Guerrero F.D."/>
            <person name="Moolhuijzen P."/>
            <person name="Goolsby J.A."/>
            <person name="Tidwell J."/>
            <person name="Bellgard S.E."/>
            <person name="Bellgard M.I."/>
        </authorList>
    </citation>
    <scope>NUCLEOTIDE SEQUENCE</scope>
    <source>
        <tissue evidence="1">Shoot tissue taken approximately 20 cm above the soil surface</tissue>
    </source>
</reference>
<reference evidence="1" key="1">
    <citation type="submission" date="2014-09" db="EMBL/GenBank/DDBJ databases">
        <authorList>
            <person name="Magalhaes I.L.F."/>
            <person name="Oliveira U."/>
            <person name="Santos F.R."/>
            <person name="Vidigal T.H.D.A."/>
            <person name="Brescovit A.D."/>
            <person name="Santos A.J."/>
        </authorList>
    </citation>
    <scope>NUCLEOTIDE SEQUENCE</scope>
    <source>
        <tissue evidence="1">Shoot tissue taken approximately 20 cm above the soil surface</tissue>
    </source>
</reference>
<dbReference type="AlphaFoldDB" id="A0A0A9AUS3"/>
<evidence type="ECO:0000313" key="1">
    <source>
        <dbReference type="EMBL" id="JAD55499.1"/>
    </source>
</evidence>
<name>A0A0A9AUS3_ARUDO</name>